<organism evidence="3 4">
    <name type="scientific">Rubinisphaera italica</name>
    <dbReference type="NCBI Taxonomy" id="2527969"/>
    <lineage>
        <taxon>Bacteria</taxon>
        <taxon>Pseudomonadati</taxon>
        <taxon>Planctomycetota</taxon>
        <taxon>Planctomycetia</taxon>
        <taxon>Planctomycetales</taxon>
        <taxon>Planctomycetaceae</taxon>
        <taxon>Rubinisphaera</taxon>
    </lineage>
</organism>
<dbReference type="InterPro" id="IPR052551">
    <property type="entry name" value="UV-DNA_repair_photolyase"/>
</dbReference>
<evidence type="ECO:0000313" key="3">
    <source>
        <dbReference type="EMBL" id="TWT62287.1"/>
    </source>
</evidence>
<evidence type="ECO:0000256" key="1">
    <source>
        <dbReference type="SAM" id="Coils"/>
    </source>
</evidence>
<dbReference type="PANTHER" id="PTHR38657">
    <property type="entry name" value="SLR1343 PROTEIN"/>
    <property type="match status" value="1"/>
</dbReference>
<feature type="compositionally biased region" description="Basic and acidic residues" evidence="2">
    <location>
        <begin position="181"/>
        <end position="190"/>
    </location>
</feature>
<dbReference type="InterPro" id="IPR007357">
    <property type="entry name" value="PhrB-like"/>
</dbReference>
<dbReference type="InterPro" id="IPR014729">
    <property type="entry name" value="Rossmann-like_a/b/a_fold"/>
</dbReference>
<keyword evidence="4" id="KW-1185">Reference proteome</keyword>
<dbReference type="InterPro" id="IPR036134">
    <property type="entry name" value="Crypto/Photolyase_FAD-like_sf"/>
</dbReference>
<dbReference type="SUPFAM" id="SSF48173">
    <property type="entry name" value="Cryptochrome/photolyase FAD-binding domain"/>
    <property type="match status" value="1"/>
</dbReference>
<comment type="caution">
    <text evidence="3">The sequence shown here is derived from an EMBL/GenBank/DDBJ whole genome shotgun (WGS) entry which is preliminary data.</text>
</comment>
<keyword evidence="3" id="KW-0456">Lyase</keyword>
<sequence>MRNLILILGDQLDHHSAVFNQFDAKTDSVWMAEVAEEATHVWCHKLRIAMFFSAMRHFRDELREKEISVHYHQLPQQPSKDSGSSFREVLKLDIERLQPQKLILVHPGDHRVLKAFQRAVKEWDIPLEIREDRHFYCTLEEFEEFAADRKELRLEYFYRMLRKRENILVNDNGEPEGGEWNLDHENREAFPKSGPKSGLKPRRFRPDDITKQVIEMVSARFKDHPGSLDHFDIPVTRSESLKKLNHFIKEYLPNFGKYEDAMWTDETTLYHSQLSACLNLKLLNPRDCVDRALKAWQNDEAPLNSVEGFIRQILGWREFIRCVYWSKMPKYESLNHFETTHDVPQFFWDGQTDMECVRQSMNSVINHGYAHHIHRLMVLGNLSMLAGVDPYKFHEWHMAMYLDAIDWVSLPNTLGMSQYGDGGIVGSKPYCSSGNYINKMSNFCKNCRYNFKEKTGEKACPITTLYWDFLDRNYNKLKNNPRMNFQVKNLEKLRKKSDEMEAVRDQAESIKSDWLQ</sequence>
<evidence type="ECO:0000256" key="2">
    <source>
        <dbReference type="SAM" id="MobiDB-lite"/>
    </source>
</evidence>
<dbReference type="EMBL" id="SJPG01000001">
    <property type="protein sequence ID" value="TWT62287.1"/>
    <property type="molecule type" value="Genomic_DNA"/>
</dbReference>
<feature type="region of interest" description="Disordered" evidence="2">
    <location>
        <begin position="180"/>
        <end position="202"/>
    </location>
</feature>
<dbReference type="Gene3D" id="3.40.50.620">
    <property type="entry name" value="HUPs"/>
    <property type="match status" value="1"/>
</dbReference>
<dbReference type="OrthoDB" id="5288100at2"/>
<gene>
    <name evidence="3" type="ORF">Pan54_30280</name>
</gene>
<dbReference type="PANTHER" id="PTHR38657:SF1">
    <property type="entry name" value="SLR1343 PROTEIN"/>
    <property type="match status" value="1"/>
</dbReference>
<feature type="coiled-coil region" evidence="1">
    <location>
        <begin position="483"/>
        <end position="513"/>
    </location>
</feature>
<protein>
    <submittedName>
        <fullName evidence="3">Deoxyribodipyrimidine photolyase</fullName>
    </submittedName>
</protein>
<reference evidence="3 4" key="1">
    <citation type="submission" date="2019-02" db="EMBL/GenBank/DDBJ databases">
        <title>Deep-cultivation of Planctomycetes and their phenomic and genomic characterization uncovers novel biology.</title>
        <authorList>
            <person name="Wiegand S."/>
            <person name="Jogler M."/>
            <person name="Boedeker C."/>
            <person name="Pinto D."/>
            <person name="Vollmers J."/>
            <person name="Rivas-Marin E."/>
            <person name="Kohn T."/>
            <person name="Peeters S.H."/>
            <person name="Heuer A."/>
            <person name="Rast P."/>
            <person name="Oberbeckmann S."/>
            <person name="Bunk B."/>
            <person name="Jeske O."/>
            <person name="Meyerdierks A."/>
            <person name="Storesund J.E."/>
            <person name="Kallscheuer N."/>
            <person name="Luecker S."/>
            <person name="Lage O.M."/>
            <person name="Pohl T."/>
            <person name="Merkel B.J."/>
            <person name="Hornburger P."/>
            <person name="Mueller R.-W."/>
            <person name="Bruemmer F."/>
            <person name="Labrenz M."/>
            <person name="Spormann A.M."/>
            <person name="Op Den Camp H."/>
            <person name="Overmann J."/>
            <person name="Amann R."/>
            <person name="Jetten M.S.M."/>
            <person name="Mascher T."/>
            <person name="Medema M.H."/>
            <person name="Devos D.P."/>
            <person name="Kaster A.-K."/>
            <person name="Ovreas L."/>
            <person name="Rohde M."/>
            <person name="Galperin M.Y."/>
            <person name="Jogler C."/>
        </authorList>
    </citation>
    <scope>NUCLEOTIDE SEQUENCE [LARGE SCALE GENOMIC DNA]</scope>
    <source>
        <strain evidence="3 4">Pan54</strain>
    </source>
</reference>
<accession>A0A5C5XGS8</accession>
<dbReference type="Proteomes" id="UP000316095">
    <property type="component" value="Unassembled WGS sequence"/>
</dbReference>
<dbReference type="Gene3D" id="1.10.10.1710">
    <property type="entry name" value="Deoxyribodipyrimidine photolyase-related"/>
    <property type="match status" value="1"/>
</dbReference>
<dbReference type="Gene3D" id="1.10.579.10">
    <property type="entry name" value="DNA Cyclobutane Dipyrimidine Photolyase, subunit A, domain 3"/>
    <property type="match status" value="1"/>
</dbReference>
<proteinExistence type="predicted"/>
<dbReference type="AlphaFoldDB" id="A0A5C5XGS8"/>
<dbReference type="Pfam" id="PF04244">
    <property type="entry name" value="DPRP"/>
    <property type="match status" value="1"/>
</dbReference>
<name>A0A5C5XGS8_9PLAN</name>
<keyword evidence="1" id="KW-0175">Coiled coil</keyword>
<dbReference type="RefSeq" id="WP_146504164.1">
    <property type="nucleotide sequence ID" value="NZ_SJPG01000001.1"/>
</dbReference>
<dbReference type="GO" id="GO:0016829">
    <property type="term" value="F:lyase activity"/>
    <property type="evidence" value="ECO:0007669"/>
    <property type="project" value="UniProtKB-KW"/>
</dbReference>
<dbReference type="Gene3D" id="1.25.40.80">
    <property type="match status" value="1"/>
</dbReference>
<evidence type="ECO:0000313" key="4">
    <source>
        <dbReference type="Proteomes" id="UP000316095"/>
    </source>
</evidence>